<comment type="catalytic activity">
    <reaction evidence="6">
        <text>cytidine(1402) in 16S rRNA + S-adenosyl-L-methionine = 2'-O-methylcytidine(1402) in 16S rRNA + S-adenosyl-L-homocysteine + H(+)</text>
        <dbReference type="Rhea" id="RHEA:42924"/>
        <dbReference type="Rhea" id="RHEA-COMP:10285"/>
        <dbReference type="Rhea" id="RHEA-COMP:10286"/>
        <dbReference type="ChEBI" id="CHEBI:15378"/>
        <dbReference type="ChEBI" id="CHEBI:57856"/>
        <dbReference type="ChEBI" id="CHEBI:59789"/>
        <dbReference type="ChEBI" id="CHEBI:74495"/>
        <dbReference type="ChEBI" id="CHEBI:82748"/>
        <dbReference type="EC" id="2.1.1.198"/>
    </reaction>
</comment>
<evidence type="ECO:0000259" key="8">
    <source>
        <dbReference type="Pfam" id="PF23016"/>
    </source>
</evidence>
<dbReference type="PANTHER" id="PTHR46111">
    <property type="entry name" value="RIBOSOMAL RNA SMALL SUBUNIT METHYLTRANSFERASE I"/>
    <property type="match status" value="1"/>
</dbReference>
<comment type="subcellular location">
    <subcellularLocation>
        <location evidence="6">Cytoplasm</location>
    </subcellularLocation>
</comment>
<dbReference type="InterPro" id="IPR000878">
    <property type="entry name" value="4pyrrol_Mease"/>
</dbReference>
<evidence type="ECO:0000256" key="2">
    <source>
        <dbReference type="ARBA" id="ARBA00022552"/>
    </source>
</evidence>
<dbReference type="RefSeq" id="WP_009149326.1">
    <property type="nucleotide sequence ID" value="NZ_CP121471.1"/>
</dbReference>
<protein>
    <recommendedName>
        <fullName evidence="6">Ribosomal RNA small subunit methyltransferase I</fullName>
        <ecNumber evidence="6">2.1.1.198</ecNumber>
    </recommendedName>
    <alternativeName>
        <fullName evidence="6">16S rRNA 2'-O-ribose C1402 methyltransferase</fullName>
    </alternativeName>
    <alternativeName>
        <fullName evidence="6">rRNA (cytidine-2'-O-)-methyltransferase RsmI</fullName>
    </alternativeName>
</protein>
<feature type="domain" description="Tetrapyrrole methylase" evidence="7">
    <location>
        <begin position="16"/>
        <end position="215"/>
    </location>
</feature>
<evidence type="ECO:0000259" key="7">
    <source>
        <dbReference type="Pfam" id="PF00590"/>
    </source>
</evidence>
<dbReference type="HAMAP" id="MF_01877">
    <property type="entry name" value="16SrRNA_methyltr_I"/>
    <property type="match status" value="1"/>
</dbReference>
<dbReference type="InterPro" id="IPR014776">
    <property type="entry name" value="4pyrrole_Mease_sub2"/>
</dbReference>
<dbReference type="Pfam" id="PF23016">
    <property type="entry name" value="RsmI_C"/>
    <property type="match status" value="1"/>
</dbReference>
<dbReference type="InterPro" id="IPR053910">
    <property type="entry name" value="RsmI_HTH"/>
</dbReference>
<keyword evidence="1 6" id="KW-0963">Cytoplasm</keyword>
<dbReference type="Pfam" id="PF00590">
    <property type="entry name" value="TP_methylase"/>
    <property type="match status" value="1"/>
</dbReference>
<evidence type="ECO:0000256" key="4">
    <source>
        <dbReference type="ARBA" id="ARBA00022679"/>
    </source>
</evidence>
<dbReference type="Proteomes" id="UP000002964">
    <property type="component" value="Unassembled WGS sequence"/>
</dbReference>
<dbReference type="FunFam" id="3.30.950.10:FF:000002">
    <property type="entry name" value="Ribosomal RNA small subunit methyltransferase I"/>
    <property type="match status" value="1"/>
</dbReference>
<dbReference type="AlphaFoldDB" id="H8Z139"/>
<dbReference type="PANTHER" id="PTHR46111:SF1">
    <property type="entry name" value="RIBOSOMAL RNA SMALL SUBUNIT METHYLTRANSFERASE I"/>
    <property type="match status" value="1"/>
</dbReference>
<keyword evidence="4 6" id="KW-0808">Transferase</keyword>
<sequence length="296" mass="31702">MSPPNQLDAALGSGVLYVVATPIGNLEDLTARAAAILAGVDLIACEDTRHSRRLLDHLGIRKPLCAYHDHNEARTHPRLLSRLQAGDSIALISDAGTPLINDTGFTLVREARAQGIRVIPVPGPSALICALSAAGLPSDRFLFLGFPPRSSAARRAFFDQVAKEPGTLLLYESGKRMMATLEDSAAVLGETRQAVIARELTKRFETFLTGTLGDLHARLSADTDQQLGEFVLLVTGASGDEGAEQEREEARILAILCAELPTRQAAALTARITGGQRNRLYRAALTCQQAEAQTSN</sequence>
<proteinExistence type="inferred from homology"/>
<keyword evidence="10" id="KW-1185">Reference proteome</keyword>
<accession>H8Z139</accession>
<evidence type="ECO:0000256" key="5">
    <source>
        <dbReference type="ARBA" id="ARBA00022691"/>
    </source>
</evidence>
<dbReference type="HOGENOM" id="CLU_044779_0_0_6"/>
<dbReference type="InterPro" id="IPR014777">
    <property type="entry name" value="4pyrrole_Mease_sub1"/>
</dbReference>
<feature type="domain" description="RsmI HTH" evidence="8">
    <location>
        <begin position="245"/>
        <end position="286"/>
    </location>
</feature>
<name>H8Z139_9GAMM</name>
<dbReference type="SUPFAM" id="SSF53790">
    <property type="entry name" value="Tetrapyrrole methylase"/>
    <property type="match status" value="1"/>
</dbReference>
<dbReference type="InterPro" id="IPR008189">
    <property type="entry name" value="rRNA_ssu_MeTfrase_I"/>
</dbReference>
<organism evidence="9 10">
    <name type="scientific">Thiorhodovibrio frisius</name>
    <dbReference type="NCBI Taxonomy" id="631362"/>
    <lineage>
        <taxon>Bacteria</taxon>
        <taxon>Pseudomonadati</taxon>
        <taxon>Pseudomonadota</taxon>
        <taxon>Gammaproteobacteria</taxon>
        <taxon>Chromatiales</taxon>
        <taxon>Chromatiaceae</taxon>
        <taxon>Thiorhodovibrio</taxon>
    </lineage>
</organism>
<evidence type="ECO:0000256" key="6">
    <source>
        <dbReference type="HAMAP-Rule" id="MF_01877"/>
    </source>
</evidence>
<dbReference type="GO" id="GO:0070677">
    <property type="term" value="F:rRNA (cytosine-2'-O-)-methyltransferase activity"/>
    <property type="evidence" value="ECO:0007669"/>
    <property type="project" value="UniProtKB-UniRule"/>
</dbReference>
<evidence type="ECO:0000256" key="3">
    <source>
        <dbReference type="ARBA" id="ARBA00022603"/>
    </source>
</evidence>
<evidence type="ECO:0000313" key="10">
    <source>
        <dbReference type="Proteomes" id="UP000002964"/>
    </source>
</evidence>
<dbReference type="CDD" id="cd11648">
    <property type="entry name" value="RsmI"/>
    <property type="match status" value="1"/>
</dbReference>
<keyword evidence="3 6" id="KW-0489">Methyltransferase</keyword>
<gene>
    <name evidence="6" type="primary">rsmI</name>
    <name evidence="9" type="ORF">Thi970DRAFT_02726</name>
</gene>
<comment type="similarity">
    <text evidence="6">Belongs to the methyltransferase superfamily. RsmI family.</text>
</comment>
<reference evidence="10" key="1">
    <citation type="submission" date="2011-06" db="EMBL/GenBank/DDBJ databases">
        <authorList>
            <consortium name="US DOE Joint Genome Institute (JGI-PGF)"/>
            <person name="Lucas S."/>
            <person name="Han J."/>
            <person name="Lapidus A."/>
            <person name="Cheng J.-F."/>
            <person name="Goodwin L."/>
            <person name="Pitluck S."/>
            <person name="Peters L."/>
            <person name="Land M.L."/>
            <person name="Hauser L."/>
            <person name="Vogl K."/>
            <person name="Liu Z."/>
            <person name="Overmann J."/>
            <person name="Frigaard N.-U."/>
            <person name="Bryant D.A."/>
            <person name="Woyke T.J."/>
        </authorList>
    </citation>
    <scope>NUCLEOTIDE SEQUENCE [LARGE SCALE GENOMIC DNA]</scope>
    <source>
        <strain evidence="10">970</strain>
    </source>
</reference>
<dbReference type="GO" id="GO:0005737">
    <property type="term" value="C:cytoplasm"/>
    <property type="evidence" value="ECO:0007669"/>
    <property type="project" value="UniProtKB-SubCell"/>
</dbReference>
<comment type="function">
    <text evidence="6">Catalyzes the 2'-O-methylation of the ribose of cytidine 1402 (C1402) in 16S rRNA.</text>
</comment>
<dbReference type="InterPro" id="IPR035996">
    <property type="entry name" value="4pyrrol_Methylase_sf"/>
</dbReference>
<dbReference type="Gene3D" id="3.30.950.10">
    <property type="entry name" value="Methyltransferase, Cobalt-precorrin-4 Transmethylase, Domain 2"/>
    <property type="match status" value="1"/>
</dbReference>
<dbReference type="NCBIfam" id="TIGR00096">
    <property type="entry name" value="16S rRNA (cytidine(1402)-2'-O)-methyltransferase"/>
    <property type="match status" value="1"/>
</dbReference>
<dbReference type="STRING" id="631362.Thi970DRAFT_02726"/>
<evidence type="ECO:0000313" key="9">
    <source>
        <dbReference type="EMBL" id="EIC22460.1"/>
    </source>
</evidence>
<dbReference type="EMBL" id="JH603169">
    <property type="protein sequence ID" value="EIC22460.1"/>
    <property type="molecule type" value="Genomic_DNA"/>
</dbReference>
<evidence type="ECO:0000256" key="1">
    <source>
        <dbReference type="ARBA" id="ARBA00022490"/>
    </source>
</evidence>
<keyword evidence="5 6" id="KW-0949">S-adenosyl-L-methionine</keyword>
<dbReference type="FunFam" id="3.40.1010.10:FF:000007">
    <property type="entry name" value="Ribosomal RNA small subunit methyltransferase I"/>
    <property type="match status" value="1"/>
</dbReference>
<dbReference type="PIRSF" id="PIRSF005917">
    <property type="entry name" value="MTase_YraL"/>
    <property type="match status" value="1"/>
</dbReference>
<reference evidence="9 10" key="2">
    <citation type="submission" date="2011-11" db="EMBL/GenBank/DDBJ databases">
        <authorList>
            <consortium name="US DOE Joint Genome Institute"/>
            <person name="Lucas S."/>
            <person name="Han J."/>
            <person name="Lapidus A."/>
            <person name="Cheng J.-F."/>
            <person name="Goodwin L."/>
            <person name="Pitluck S."/>
            <person name="Peters L."/>
            <person name="Ovchinnikova G."/>
            <person name="Zhang X."/>
            <person name="Detter J.C."/>
            <person name="Han C."/>
            <person name="Tapia R."/>
            <person name="Land M."/>
            <person name="Hauser L."/>
            <person name="Kyrpides N."/>
            <person name="Ivanova N."/>
            <person name="Pagani I."/>
            <person name="Vogl K."/>
            <person name="Liu Z."/>
            <person name="Overmann J."/>
            <person name="Frigaard N.-U."/>
            <person name="Bryant D."/>
            <person name="Woyke T."/>
        </authorList>
    </citation>
    <scope>NUCLEOTIDE SEQUENCE [LARGE SCALE GENOMIC DNA]</scope>
    <source>
        <strain evidence="9 10">970</strain>
    </source>
</reference>
<dbReference type="eggNOG" id="COG0313">
    <property type="taxonomic scope" value="Bacteria"/>
</dbReference>
<dbReference type="EC" id="2.1.1.198" evidence="6"/>
<keyword evidence="2 6" id="KW-0698">rRNA processing</keyword>
<dbReference type="Gene3D" id="3.40.1010.10">
    <property type="entry name" value="Cobalt-precorrin-4 Transmethylase, Domain 1"/>
    <property type="match status" value="1"/>
</dbReference>